<organism evidence="1 2">
    <name type="scientific">Diversispora epigaea</name>
    <dbReference type="NCBI Taxonomy" id="1348612"/>
    <lineage>
        <taxon>Eukaryota</taxon>
        <taxon>Fungi</taxon>
        <taxon>Fungi incertae sedis</taxon>
        <taxon>Mucoromycota</taxon>
        <taxon>Glomeromycotina</taxon>
        <taxon>Glomeromycetes</taxon>
        <taxon>Diversisporales</taxon>
        <taxon>Diversisporaceae</taxon>
        <taxon>Diversispora</taxon>
    </lineage>
</organism>
<protein>
    <submittedName>
        <fullName evidence="1">Uncharacterized protein</fullName>
    </submittedName>
</protein>
<keyword evidence="2" id="KW-1185">Reference proteome</keyword>
<name>A0A397JQX5_9GLOM</name>
<comment type="caution">
    <text evidence="1">The sequence shown here is derived from an EMBL/GenBank/DDBJ whole genome shotgun (WGS) entry which is preliminary data.</text>
</comment>
<proteinExistence type="predicted"/>
<gene>
    <name evidence="1" type="ORF">Glove_33g267</name>
</gene>
<dbReference type="Proteomes" id="UP000266861">
    <property type="component" value="Unassembled WGS sequence"/>
</dbReference>
<accession>A0A397JQX5</accession>
<reference evidence="1 2" key="1">
    <citation type="submission" date="2018-08" db="EMBL/GenBank/DDBJ databases">
        <title>Genome and evolution of the arbuscular mycorrhizal fungus Diversispora epigaea (formerly Glomus versiforme) and its bacterial endosymbionts.</title>
        <authorList>
            <person name="Sun X."/>
            <person name="Fei Z."/>
            <person name="Harrison M."/>
        </authorList>
    </citation>
    <scope>NUCLEOTIDE SEQUENCE [LARGE SCALE GENOMIC DNA]</scope>
    <source>
        <strain evidence="1 2">IT104</strain>
    </source>
</reference>
<dbReference type="OrthoDB" id="2338724at2759"/>
<dbReference type="EMBL" id="PQFF01000031">
    <property type="protein sequence ID" value="RHZ87564.1"/>
    <property type="molecule type" value="Genomic_DNA"/>
</dbReference>
<evidence type="ECO:0000313" key="2">
    <source>
        <dbReference type="Proteomes" id="UP000266861"/>
    </source>
</evidence>
<sequence length="72" mass="8124">MFKSQVPNLIQHPNPNMKEVTKECKGAAINVIESTATSEIIKKLSLLKRKMVSQIELSETTYKELDVPLPKL</sequence>
<dbReference type="AlphaFoldDB" id="A0A397JQX5"/>
<evidence type="ECO:0000313" key="1">
    <source>
        <dbReference type="EMBL" id="RHZ87564.1"/>
    </source>
</evidence>